<feature type="signal peptide" evidence="6">
    <location>
        <begin position="1"/>
        <end position="19"/>
    </location>
</feature>
<dbReference type="Pfam" id="PF07676">
    <property type="entry name" value="PD40"/>
    <property type="match status" value="2"/>
</dbReference>
<dbReference type="InterPro" id="IPR036737">
    <property type="entry name" value="OmpA-like_sf"/>
</dbReference>
<dbReference type="Gene3D" id="3.30.1330.60">
    <property type="entry name" value="OmpA-like domain"/>
    <property type="match status" value="1"/>
</dbReference>
<evidence type="ECO:0000256" key="6">
    <source>
        <dbReference type="SAM" id="SignalP"/>
    </source>
</evidence>
<dbReference type="PROSITE" id="PS01068">
    <property type="entry name" value="OMPA_1"/>
    <property type="match status" value="1"/>
</dbReference>
<dbReference type="CDD" id="cd07185">
    <property type="entry name" value="OmpA_C-like"/>
    <property type="match status" value="1"/>
</dbReference>
<dbReference type="Pfam" id="PF00691">
    <property type="entry name" value="OmpA"/>
    <property type="match status" value="1"/>
</dbReference>
<keyword evidence="9" id="KW-1185">Reference proteome</keyword>
<feature type="domain" description="OmpA-like" evidence="7">
    <location>
        <begin position="553"/>
        <end position="669"/>
    </location>
</feature>
<dbReference type="InterPro" id="IPR011659">
    <property type="entry name" value="WD40"/>
</dbReference>
<feature type="region of interest" description="Disordered" evidence="5">
    <location>
        <begin position="639"/>
        <end position="658"/>
    </location>
</feature>
<dbReference type="PANTHER" id="PTHR30329:SF21">
    <property type="entry name" value="LIPOPROTEIN YIAD-RELATED"/>
    <property type="match status" value="1"/>
</dbReference>
<proteinExistence type="predicted"/>
<name>A0ABT8F749_9BACT</name>
<evidence type="ECO:0000259" key="7">
    <source>
        <dbReference type="PROSITE" id="PS51123"/>
    </source>
</evidence>
<dbReference type="CDD" id="cd15482">
    <property type="entry name" value="Sialidase_non-viral"/>
    <property type="match status" value="1"/>
</dbReference>
<evidence type="ECO:0000256" key="5">
    <source>
        <dbReference type="SAM" id="MobiDB-lite"/>
    </source>
</evidence>
<evidence type="ECO:0000256" key="3">
    <source>
        <dbReference type="ARBA" id="ARBA00023237"/>
    </source>
</evidence>
<evidence type="ECO:0000313" key="8">
    <source>
        <dbReference type="EMBL" id="MDN4166113.1"/>
    </source>
</evidence>
<dbReference type="RefSeq" id="WP_320004646.1">
    <property type="nucleotide sequence ID" value="NZ_JAUHJS010000005.1"/>
</dbReference>
<dbReference type="InterPro" id="IPR006664">
    <property type="entry name" value="OMP_bac"/>
</dbReference>
<dbReference type="SUPFAM" id="SSF82171">
    <property type="entry name" value="DPP6 N-terminal domain-like"/>
    <property type="match status" value="1"/>
</dbReference>
<organism evidence="8 9">
    <name type="scientific">Shiella aurantiaca</name>
    <dbReference type="NCBI Taxonomy" id="3058365"/>
    <lineage>
        <taxon>Bacteria</taxon>
        <taxon>Pseudomonadati</taxon>
        <taxon>Bacteroidota</taxon>
        <taxon>Cytophagia</taxon>
        <taxon>Cytophagales</taxon>
        <taxon>Shiellaceae</taxon>
        <taxon>Shiella</taxon>
    </lineage>
</organism>
<reference evidence="8" key="1">
    <citation type="submission" date="2023-06" db="EMBL/GenBank/DDBJ databases">
        <title>Cytophagales bacterium Strain LB-30, isolated from soil.</title>
        <authorList>
            <person name="Liu B."/>
        </authorList>
    </citation>
    <scope>NUCLEOTIDE SEQUENCE</scope>
    <source>
        <strain evidence="8">LB-30</strain>
    </source>
</reference>
<dbReference type="Proteomes" id="UP001168552">
    <property type="component" value="Unassembled WGS sequence"/>
</dbReference>
<evidence type="ECO:0000256" key="1">
    <source>
        <dbReference type="ARBA" id="ARBA00004442"/>
    </source>
</evidence>
<dbReference type="PRINTS" id="PR01023">
    <property type="entry name" value="NAFLGMOTY"/>
</dbReference>
<dbReference type="InterPro" id="IPR006690">
    <property type="entry name" value="OMPA-like_CS"/>
</dbReference>
<dbReference type="SUPFAM" id="SSF103088">
    <property type="entry name" value="OmpA-like"/>
    <property type="match status" value="1"/>
</dbReference>
<dbReference type="InterPro" id="IPR050330">
    <property type="entry name" value="Bact_OuterMem_StrucFunc"/>
</dbReference>
<evidence type="ECO:0000313" key="9">
    <source>
        <dbReference type="Proteomes" id="UP001168552"/>
    </source>
</evidence>
<dbReference type="EMBL" id="JAUHJS010000005">
    <property type="protein sequence ID" value="MDN4166113.1"/>
    <property type="molecule type" value="Genomic_DNA"/>
</dbReference>
<dbReference type="InterPro" id="IPR006665">
    <property type="entry name" value="OmpA-like"/>
</dbReference>
<sequence length="669" mass="74593">MKLLFTLSISLLLSFGVTAQKVEWANKVINFSSEVNPLFFSALQITGKPNVSPYGDENPNAWTPYKPNKIDYVKVGFARAFRIRQIAIVESYNPGALYRIYAYDKNDEEYLVASFEPKPVPIPGRVKIIYLPLTAYEVSALKIVIDGGSVPGYVSIDAVAISDGVQPVVPEVNLADNLLKNLAVQRLDTTVNSSAKEVGPVLSPDGKTLFFSRQAHEGNQGGVADAEDIWYSELDTVTGAWKQAKNIGLPLNNEYPNFVSSVTSDGKALLIILGNRYEKGRKLRVGVSVSTKVGDTWTQPTPLQIDNDYNYAYSVDYYMANSRTALLMSYERDDTYGDRDLYVSFRRRDGTWTEPKNLGATINSLGEESSPFLAVDEKTLYFTSTSYKGFGKKDIFVSTRLDDTWTKWSEPQNLGPDVNTELDESSFSIPQEGQYAYFTREVEEGNDDIFRVALPLFYMPQPVVTVRGSVINSKTGKPMAAKIYYERLSDGKEMGYAVADSVTGEYAMVLPAGEQYGFRAEAEDMVAVSQNIDLRDLKENEKRAQNLTLTPLETGERVVLNNIFFAFDKFTLFPESKPELTYIANILKEKPQLKVEIAGHTDSVGSDTYNQRLSENRARTVADFLKSLGVPAAQLQVKGYGEAEPSDTNDTPEGRAKNRRVEFKILTNE</sequence>
<comment type="caution">
    <text evidence="8">The sequence shown here is derived from an EMBL/GenBank/DDBJ whole genome shotgun (WGS) entry which is preliminary data.</text>
</comment>
<comment type="subcellular location">
    <subcellularLocation>
        <location evidence="1">Cell outer membrane</location>
    </subcellularLocation>
</comment>
<protein>
    <submittedName>
        <fullName evidence="8">OmpA family protein</fullName>
    </submittedName>
</protein>
<dbReference type="PRINTS" id="PR01021">
    <property type="entry name" value="OMPADOMAIN"/>
</dbReference>
<keyword evidence="2 4" id="KW-0472">Membrane</keyword>
<evidence type="ECO:0000256" key="2">
    <source>
        <dbReference type="ARBA" id="ARBA00023136"/>
    </source>
</evidence>
<dbReference type="PANTHER" id="PTHR30329">
    <property type="entry name" value="STATOR ELEMENT OF FLAGELLAR MOTOR COMPLEX"/>
    <property type="match status" value="1"/>
</dbReference>
<gene>
    <name evidence="8" type="ORF">QWY31_11410</name>
</gene>
<dbReference type="Gene3D" id="2.120.10.10">
    <property type="match status" value="1"/>
</dbReference>
<feature type="chain" id="PRO_5046981561" evidence="6">
    <location>
        <begin position="20"/>
        <end position="669"/>
    </location>
</feature>
<dbReference type="PROSITE" id="PS51123">
    <property type="entry name" value="OMPA_2"/>
    <property type="match status" value="1"/>
</dbReference>
<evidence type="ECO:0000256" key="4">
    <source>
        <dbReference type="PROSITE-ProRule" id="PRU00473"/>
    </source>
</evidence>
<keyword evidence="6" id="KW-0732">Signal</keyword>
<accession>A0ABT8F749</accession>
<keyword evidence="3" id="KW-0998">Cell outer membrane</keyword>